<dbReference type="AlphaFoldDB" id="A0A1C6S0F3"/>
<dbReference type="EMBL" id="FMHV01000002">
    <property type="protein sequence ID" value="SCL22769.1"/>
    <property type="molecule type" value="Genomic_DNA"/>
</dbReference>
<keyword evidence="3" id="KW-1185">Reference proteome</keyword>
<evidence type="ECO:0000313" key="2">
    <source>
        <dbReference type="EMBL" id="SCL22769.1"/>
    </source>
</evidence>
<gene>
    <name evidence="2" type="ORF">GA0070624_2603</name>
</gene>
<evidence type="ECO:0000313" key="3">
    <source>
        <dbReference type="Proteomes" id="UP000199413"/>
    </source>
</evidence>
<dbReference type="RefSeq" id="WP_218105146.1">
    <property type="nucleotide sequence ID" value="NZ_FMHV01000002.1"/>
</dbReference>
<name>A0A1C6S0F3_9ACTN</name>
<evidence type="ECO:0000256" key="1">
    <source>
        <dbReference type="SAM" id="MobiDB-lite"/>
    </source>
</evidence>
<proteinExistence type="predicted"/>
<dbReference type="Proteomes" id="UP000199413">
    <property type="component" value="Unassembled WGS sequence"/>
</dbReference>
<organism evidence="2 3">
    <name type="scientific">Micromonospora rhizosphaerae</name>
    <dbReference type="NCBI Taxonomy" id="568872"/>
    <lineage>
        <taxon>Bacteria</taxon>
        <taxon>Bacillati</taxon>
        <taxon>Actinomycetota</taxon>
        <taxon>Actinomycetes</taxon>
        <taxon>Micromonosporales</taxon>
        <taxon>Micromonosporaceae</taxon>
        <taxon>Micromonospora</taxon>
    </lineage>
</organism>
<sequence>MKVTRIAYSTRLNPGKYAALLEQARRLGRVRSEVWQRYGSIATVKQILQDRTDRHRTRLPVQDSSPATTERRANYPNRSAMSN</sequence>
<feature type="region of interest" description="Disordered" evidence="1">
    <location>
        <begin position="52"/>
        <end position="83"/>
    </location>
</feature>
<reference evidence="3" key="1">
    <citation type="submission" date="2016-06" db="EMBL/GenBank/DDBJ databases">
        <authorList>
            <person name="Varghese N."/>
            <person name="Submissions Spin"/>
        </authorList>
    </citation>
    <scope>NUCLEOTIDE SEQUENCE [LARGE SCALE GENOMIC DNA]</scope>
    <source>
        <strain evidence="3">DSM 45431</strain>
    </source>
</reference>
<protein>
    <submittedName>
        <fullName evidence="2">Uncharacterized protein</fullName>
    </submittedName>
</protein>
<dbReference type="STRING" id="568872.GA0070624_2603"/>
<accession>A0A1C6S0F3</accession>